<comment type="function">
    <text evidence="2 10 12">Catalyzes the transfer of a dimethylallyl group onto the adenine at position 37 in tRNAs that read codons beginning with uridine, leading to the formation of N6-(dimethylallyl)adenosine (i(6)A).</text>
</comment>
<dbReference type="NCBIfam" id="TIGR00174">
    <property type="entry name" value="miaA"/>
    <property type="match status" value="1"/>
</dbReference>
<dbReference type="EMBL" id="DULP01000263">
    <property type="protein sequence ID" value="HHW35679.1"/>
    <property type="molecule type" value="Genomic_DNA"/>
</dbReference>
<evidence type="ECO:0000256" key="9">
    <source>
        <dbReference type="ARBA" id="ARBA00049563"/>
    </source>
</evidence>
<comment type="caution">
    <text evidence="10">Lacks conserved residue(s) required for the propagation of feature annotation.</text>
</comment>
<dbReference type="PANTHER" id="PTHR11088:SF60">
    <property type="entry name" value="TRNA DIMETHYLALLYLTRANSFERASE"/>
    <property type="match status" value="1"/>
</dbReference>
<name>A0A832PQJ7_9RHOB</name>
<comment type="subunit">
    <text evidence="10">Monomer.</text>
</comment>
<dbReference type="Gene3D" id="3.40.50.300">
    <property type="entry name" value="P-loop containing nucleotide triphosphate hydrolases"/>
    <property type="match status" value="1"/>
</dbReference>
<comment type="catalytic activity">
    <reaction evidence="9 10 11">
        <text>adenosine(37) in tRNA + dimethylallyl diphosphate = N(6)-dimethylallyladenosine(37) in tRNA + diphosphate</text>
        <dbReference type="Rhea" id="RHEA:26482"/>
        <dbReference type="Rhea" id="RHEA-COMP:10162"/>
        <dbReference type="Rhea" id="RHEA-COMP:10375"/>
        <dbReference type="ChEBI" id="CHEBI:33019"/>
        <dbReference type="ChEBI" id="CHEBI:57623"/>
        <dbReference type="ChEBI" id="CHEBI:74411"/>
        <dbReference type="ChEBI" id="CHEBI:74415"/>
        <dbReference type="EC" id="2.5.1.75"/>
    </reaction>
</comment>
<dbReference type="Gene3D" id="1.10.20.140">
    <property type="match status" value="1"/>
</dbReference>
<dbReference type="PANTHER" id="PTHR11088">
    <property type="entry name" value="TRNA DIMETHYLALLYLTRANSFERASE"/>
    <property type="match status" value="1"/>
</dbReference>
<accession>A0A832PQJ7</accession>
<evidence type="ECO:0000256" key="6">
    <source>
        <dbReference type="ARBA" id="ARBA00022741"/>
    </source>
</evidence>
<dbReference type="Proteomes" id="UP000580830">
    <property type="component" value="Unassembled WGS sequence"/>
</dbReference>
<organism evidence="14 15">
    <name type="scientific">Paracoccus solventivorans</name>
    <dbReference type="NCBI Taxonomy" id="53463"/>
    <lineage>
        <taxon>Bacteria</taxon>
        <taxon>Pseudomonadati</taxon>
        <taxon>Pseudomonadota</taxon>
        <taxon>Alphaproteobacteria</taxon>
        <taxon>Rhodobacterales</taxon>
        <taxon>Paracoccaceae</taxon>
        <taxon>Paracoccus</taxon>
    </lineage>
</organism>
<evidence type="ECO:0000256" key="2">
    <source>
        <dbReference type="ARBA" id="ARBA00003213"/>
    </source>
</evidence>
<keyword evidence="8 10" id="KW-0460">Magnesium</keyword>
<comment type="similarity">
    <text evidence="3 10 13">Belongs to the IPP transferase family.</text>
</comment>
<keyword evidence="5 10" id="KW-0819">tRNA processing</keyword>
<feature type="site" description="Interaction with substrate tRNA" evidence="10">
    <location>
        <position position="149"/>
    </location>
</feature>
<evidence type="ECO:0000256" key="3">
    <source>
        <dbReference type="ARBA" id="ARBA00005842"/>
    </source>
</evidence>
<feature type="binding site" evidence="10">
    <location>
        <begin position="40"/>
        <end position="47"/>
    </location>
    <ligand>
        <name>ATP</name>
        <dbReference type="ChEBI" id="CHEBI:30616"/>
    </ligand>
</feature>
<evidence type="ECO:0000256" key="8">
    <source>
        <dbReference type="ARBA" id="ARBA00022842"/>
    </source>
</evidence>
<dbReference type="AlphaFoldDB" id="A0A832PQJ7"/>
<evidence type="ECO:0000313" key="14">
    <source>
        <dbReference type="EMBL" id="HHW35679.1"/>
    </source>
</evidence>
<dbReference type="InterPro" id="IPR039657">
    <property type="entry name" value="Dimethylallyltransferase"/>
</dbReference>
<dbReference type="InterPro" id="IPR027417">
    <property type="entry name" value="P-loop_NTPase"/>
</dbReference>
<protein>
    <recommendedName>
        <fullName evidence="10">tRNA dimethylallyltransferase</fullName>
        <ecNumber evidence="10">2.5.1.75</ecNumber>
    </recommendedName>
    <alternativeName>
        <fullName evidence="10">Dimethylallyl diphosphate:tRNA dimethylallyltransferase</fullName>
        <shortName evidence="10">DMAPP:tRNA dimethylallyltransferase</shortName>
        <shortName evidence="10">DMATase</shortName>
    </alternativeName>
    <alternativeName>
        <fullName evidence="10">Isopentenyl-diphosphate:tRNA isopentenyltransferase</fullName>
        <shortName evidence="10">IPP transferase</shortName>
        <shortName evidence="10">IPPT</shortName>
        <shortName evidence="10">IPTase</shortName>
    </alternativeName>
</protein>
<evidence type="ECO:0000256" key="7">
    <source>
        <dbReference type="ARBA" id="ARBA00022840"/>
    </source>
</evidence>
<evidence type="ECO:0000313" key="15">
    <source>
        <dbReference type="Proteomes" id="UP000580830"/>
    </source>
</evidence>
<dbReference type="EC" id="2.5.1.75" evidence="10"/>
<evidence type="ECO:0000256" key="13">
    <source>
        <dbReference type="RuleBase" id="RU003785"/>
    </source>
</evidence>
<dbReference type="InterPro" id="IPR018022">
    <property type="entry name" value="IPT"/>
</dbReference>
<dbReference type="GO" id="GO:0052381">
    <property type="term" value="F:tRNA dimethylallyltransferase activity"/>
    <property type="evidence" value="ECO:0007669"/>
    <property type="project" value="UniProtKB-UniRule"/>
</dbReference>
<evidence type="ECO:0000256" key="1">
    <source>
        <dbReference type="ARBA" id="ARBA00001946"/>
    </source>
</evidence>
<sequence>MAQIEPMINTGPDVIDATTPAGLDRLLAGIDPARPVLIAGPTAAGKSALALRIAQETGRAVVNADALQVWSCWRVLTARPSLQDEAAAPHLLYGHVAPGRSYSVGDWLAEVGALLETGRGLVIAGGTGLYLSALTRGLAVIPPVPPEIRAQGDAWLARDNGLAGMIAALDAPTRAGLDLRNPARVQRAWEVLAATGRGLADWQADTPPPLVAPEQAQRFVLQMDRDLLAERIARRFDAMLDAGALDEVRAMLPRWDPRAQWARAIGAAELAEHLSGRLTLPEARERAVIATRQYAKSQRIWFRNRMRDWINLLV</sequence>
<evidence type="ECO:0000256" key="5">
    <source>
        <dbReference type="ARBA" id="ARBA00022694"/>
    </source>
</evidence>
<comment type="cofactor">
    <cofactor evidence="1 10">
        <name>Mg(2+)</name>
        <dbReference type="ChEBI" id="CHEBI:18420"/>
    </cofactor>
</comment>
<dbReference type="Pfam" id="PF01715">
    <property type="entry name" value="IPPT"/>
    <property type="match status" value="1"/>
</dbReference>
<keyword evidence="7 10" id="KW-0067">ATP-binding</keyword>
<dbReference type="GO" id="GO:0005524">
    <property type="term" value="F:ATP binding"/>
    <property type="evidence" value="ECO:0007669"/>
    <property type="project" value="UniProtKB-UniRule"/>
</dbReference>
<dbReference type="GO" id="GO:0006400">
    <property type="term" value="P:tRNA modification"/>
    <property type="evidence" value="ECO:0007669"/>
    <property type="project" value="TreeGrafter"/>
</dbReference>
<evidence type="ECO:0000256" key="10">
    <source>
        <dbReference type="HAMAP-Rule" id="MF_00185"/>
    </source>
</evidence>
<evidence type="ECO:0000256" key="4">
    <source>
        <dbReference type="ARBA" id="ARBA00022679"/>
    </source>
</evidence>
<keyword evidence="4 10" id="KW-0808">Transferase</keyword>
<gene>
    <name evidence="10 14" type="primary">miaA</name>
    <name evidence="14" type="ORF">GXX24_16315</name>
</gene>
<reference evidence="14 15" key="1">
    <citation type="journal article" date="2020" name="Biotechnol. Biofuels">
        <title>New insights from the biogas microbiome by comprehensive genome-resolved metagenomics of nearly 1600 species originating from multiple anaerobic digesters.</title>
        <authorList>
            <person name="Campanaro S."/>
            <person name="Treu L."/>
            <person name="Rodriguez-R L.M."/>
            <person name="Kovalovszki A."/>
            <person name="Ziels R.M."/>
            <person name="Maus I."/>
            <person name="Zhu X."/>
            <person name="Kougias P.G."/>
            <person name="Basile A."/>
            <person name="Luo G."/>
            <person name="Schluter A."/>
            <person name="Konstantinidis K.T."/>
            <person name="Angelidaki I."/>
        </authorList>
    </citation>
    <scope>NUCLEOTIDE SEQUENCE [LARGE SCALE GENOMIC DNA]</scope>
    <source>
        <strain evidence="14">AS04akNAM_125</strain>
    </source>
</reference>
<dbReference type="HAMAP" id="MF_00185">
    <property type="entry name" value="IPP_trans"/>
    <property type="match status" value="1"/>
</dbReference>
<keyword evidence="6 10" id="KW-0547">Nucleotide-binding</keyword>
<dbReference type="SUPFAM" id="SSF52540">
    <property type="entry name" value="P-loop containing nucleoside triphosphate hydrolases"/>
    <property type="match status" value="2"/>
</dbReference>
<feature type="binding site" evidence="10">
    <location>
        <begin position="42"/>
        <end position="47"/>
    </location>
    <ligand>
        <name>substrate</name>
    </ligand>
</feature>
<feature type="site" description="Interaction with substrate tRNA" evidence="10">
    <location>
        <position position="127"/>
    </location>
</feature>
<proteinExistence type="inferred from homology"/>
<comment type="caution">
    <text evidence="14">The sequence shown here is derived from an EMBL/GenBank/DDBJ whole genome shotgun (WGS) entry which is preliminary data.</text>
</comment>
<evidence type="ECO:0000256" key="11">
    <source>
        <dbReference type="RuleBase" id="RU003783"/>
    </source>
</evidence>
<evidence type="ECO:0000256" key="12">
    <source>
        <dbReference type="RuleBase" id="RU003784"/>
    </source>
</evidence>